<evidence type="ECO:0000256" key="4">
    <source>
        <dbReference type="ARBA" id="ARBA00023136"/>
    </source>
</evidence>
<dbReference type="Proteomes" id="UP000177043">
    <property type="component" value="Unassembled WGS sequence"/>
</dbReference>
<keyword evidence="2 6" id="KW-0812">Transmembrane</keyword>
<dbReference type="InterPro" id="IPR011990">
    <property type="entry name" value="TPR-like_helical_dom_sf"/>
</dbReference>
<dbReference type="Pfam" id="PF04932">
    <property type="entry name" value="Wzy_C"/>
    <property type="match status" value="1"/>
</dbReference>
<evidence type="ECO:0000313" key="9">
    <source>
        <dbReference type="Proteomes" id="UP000177043"/>
    </source>
</evidence>
<feature type="transmembrane region" description="Helical" evidence="6">
    <location>
        <begin position="221"/>
        <end position="239"/>
    </location>
</feature>
<feature type="transmembrane region" description="Helical" evidence="6">
    <location>
        <begin position="198"/>
        <end position="215"/>
    </location>
</feature>
<evidence type="ECO:0000256" key="1">
    <source>
        <dbReference type="ARBA" id="ARBA00004141"/>
    </source>
</evidence>
<feature type="transmembrane region" description="Helical" evidence="6">
    <location>
        <begin position="109"/>
        <end position="126"/>
    </location>
</feature>
<name>A0A1G2QCX4_9BACT</name>
<feature type="repeat" description="TPR" evidence="5">
    <location>
        <begin position="683"/>
        <end position="716"/>
    </location>
</feature>
<dbReference type="InterPro" id="IPR007016">
    <property type="entry name" value="O-antigen_ligase-rel_domated"/>
</dbReference>
<comment type="subcellular location">
    <subcellularLocation>
        <location evidence="1">Membrane</location>
        <topology evidence="1">Multi-pass membrane protein</topology>
    </subcellularLocation>
</comment>
<evidence type="ECO:0000313" key="8">
    <source>
        <dbReference type="EMBL" id="OHA58435.1"/>
    </source>
</evidence>
<feature type="transmembrane region" description="Helical" evidence="6">
    <location>
        <begin position="12"/>
        <end position="36"/>
    </location>
</feature>
<dbReference type="STRING" id="1802438.A2571_01495"/>
<feature type="domain" description="O-antigen ligase-related" evidence="7">
    <location>
        <begin position="206"/>
        <end position="361"/>
    </location>
</feature>
<feature type="transmembrane region" description="Helical" evidence="6">
    <location>
        <begin position="385"/>
        <end position="401"/>
    </location>
</feature>
<evidence type="ECO:0000256" key="2">
    <source>
        <dbReference type="ARBA" id="ARBA00022692"/>
    </source>
</evidence>
<dbReference type="InterPro" id="IPR051533">
    <property type="entry name" value="WaaL-like"/>
</dbReference>
<feature type="transmembrane region" description="Helical" evidence="6">
    <location>
        <begin position="172"/>
        <end position="191"/>
    </location>
</feature>
<feature type="transmembrane region" description="Helical" evidence="6">
    <location>
        <begin position="407"/>
        <end position="423"/>
    </location>
</feature>
<reference evidence="8 9" key="1">
    <citation type="journal article" date="2016" name="Nat. Commun.">
        <title>Thousands of microbial genomes shed light on interconnected biogeochemical processes in an aquifer system.</title>
        <authorList>
            <person name="Anantharaman K."/>
            <person name="Brown C.T."/>
            <person name="Hug L.A."/>
            <person name="Sharon I."/>
            <person name="Castelle C.J."/>
            <person name="Probst A.J."/>
            <person name="Thomas B.C."/>
            <person name="Singh A."/>
            <person name="Wilkins M.J."/>
            <person name="Karaoz U."/>
            <person name="Brodie E.L."/>
            <person name="Williams K.H."/>
            <person name="Hubbard S.S."/>
            <person name="Banfield J.F."/>
        </authorList>
    </citation>
    <scope>NUCLEOTIDE SEQUENCE [LARGE SCALE GENOMIC DNA]</scope>
</reference>
<sequence length="735" mass="82575">MKKLYGEEFLAPVLIFGLFLVPFLVLFVPSSFFFPYIAGKAFAFRLIVEIITAGWLVLAVQSPKYRPHRSYILLAATIFIVVLGVAMVAGENPYRSFWSNFERMEGLVTHLHLFFYFLVATSVLQTKAIWHRLFLTNVVASILVGVYGFFQLVGAIPIRQGGGRLDSTLGNAAYLGTYMFFLFFVTLYLLINDWQNRSWRYFYLGAMLLQTIILYETATRGAILGFIFGLLLAAGLGAWSERKNIFVRNIALGTLVGLALLAGGVWLARDSAFIKGNPVLSRFASMSLTEGTVKSRFMIWNISWQGVKERPILGWGQDNFQFVFTKYYNPQMYAQEPWFDRSHNVFLDWLVAAGVVGLGAYLYLFFSATYVLIRPKNKIFSSAERIILLGLLGGYFLQNLVIFDNLISYVLFFSLIAYIHVRSAEHNKNIMPYELDRESMVKYAPAVGAVAVVLFGLVSFLVVVRPVLASSSLINALRATGQGDLKTATESFAQVYRYHTFADRETSEQATSALTSAIVYRNPDTASITQLSAVAEAGLKKQLISAPKDVRLHIFYSELLQLTNRPQEALAELELARTYSPKKQDILYRLAYFSASNGNLKEALRYARESYELLPANDQAAKMYGLMAIQTGDQALAKTILLPRFGTLAVDDDNFINYYSKIKRYDLVAAIWGQRTKNSPNDINAWTKYAMSLYAIGERAEAVSVLEQAIVVNPQFKTEADKIIEIIKAGRAEVG</sequence>
<dbReference type="GO" id="GO:0016020">
    <property type="term" value="C:membrane"/>
    <property type="evidence" value="ECO:0007669"/>
    <property type="project" value="UniProtKB-SubCell"/>
</dbReference>
<protein>
    <recommendedName>
        <fullName evidence="7">O-antigen ligase-related domain-containing protein</fullName>
    </recommendedName>
</protein>
<feature type="transmembrane region" description="Helical" evidence="6">
    <location>
        <begin position="71"/>
        <end position="89"/>
    </location>
</feature>
<keyword evidence="4 6" id="KW-0472">Membrane</keyword>
<dbReference type="SUPFAM" id="SSF48452">
    <property type="entry name" value="TPR-like"/>
    <property type="match status" value="1"/>
</dbReference>
<accession>A0A1G2QCX4</accession>
<feature type="transmembrane region" description="Helical" evidence="6">
    <location>
        <begin position="42"/>
        <end position="59"/>
    </location>
</feature>
<gene>
    <name evidence="8" type="ORF">A2571_01495</name>
</gene>
<dbReference type="PANTHER" id="PTHR37422">
    <property type="entry name" value="TEICHURONIC ACID BIOSYNTHESIS PROTEIN TUAE"/>
    <property type="match status" value="1"/>
</dbReference>
<dbReference type="EMBL" id="MHTJ01000003">
    <property type="protein sequence ID" value="OHA58435.1"/>
    <property type="molecule type" value="Genomic_DNA"/>
</dbReference>
<organism evidence="8 9">
    <name type="scientific">Candidatus Vogelbacteria bacterium RIFOXYD1_FULL_44_32</name>
    <dbReference type="NCBI Taxonomy" id="1802438"/>
    <lineage>
        <taxon>Bacteria</taxon>
        <taxon>Candidatus Vogeliibacteriota</taxon>
    </lineage>
</organism>
<proteinExistence type="predicted"/>
<evidence type="ECO:0000256" key="6">
    <source>
        <dbReference type="SAM" id="Phobius"/>
    </source>
</evidence>
<feature type="transmembrane region" description="Helical" evidence="6">
    <location>
        <begin position="246"/>
        <end position="268"/>
    </location>
</feature>
<evidence type="ECO:0000256" key="3">
    <source>
        <dbReference type="ARBA" id="ARBA00022989"/>
    </source>
</evidence>
<feature type="transmembrane region" description="Helical" evidence="6">
    <location>
        <begin position="443"/>
        <end position="464"/>
    </location>
</feature>
<dbReference type="AlphaFoldDB" id="A0A1G2QCX4"/>
<dbReference type="PANTHER" id="PTHR37422:SF13">
    <property type="entry name" value="LIPOPOLYSACCHARIDE BIOSYNTHESIS PROTEIN PA4999-RELATED"/>
    <property type="match status" value="1"/>
</dbReference>
<keyword evidence="3 6" id="KW-1133">Transmembrane helix</keyword>
<dbReference type="PROSITE" id="PS50005">
    <property type="entry name" value="TPR"/>
    <property type="match status" value="1"/>
</dbReference>
<comment type="caution">
    <text evidence="8">The sequence shown here is derived from an EMBL/GenBank/DDBJ whole genome shotgun (WGS) entry which is preliminary data.</text>
</comment>
<feature type="transmembrane region" description="Helical" evidence="6">
    <location>
        <begin position="133"/>
        <end position="152"/>
    </location>
</feature>
<evidence type="ECO:0000259" key="7">
    <source>
        <dbReference type="Pfam" id="PF04932"/>
    </source>
</evidence>
<dbReference type="Gene3D" id="1.25.40.10">
    <property type="entry name" value="Tetratricopeptide repeat domain"/>
    <property type="match status" value="2"/>
</dbReference>
<keyword evidence="5" id="KW-0802">TPR repeat</keyword>
<feature type="transmembrane region" description="Helical" evidence="6">
    <location>
        <begin position="349"/>
        <end position="373"/>
    </location>
</feature>
<evidence type="ECO:0000256" key="5">
    <source>
        <dbReference type="PROSITE-ProRule" id="PRU00339"/>
    </source>
</evidence>
<dbReference type="InterPro" id="IPR019734">
    <property type="entry name" value="TPR_rpt"/>
</dbReference>